<organism evidence="1 2">
    <name type="scientific">Gimesia maris</name>
    <dbReference type="NCBI Taxonomy" id="122"/>
    <lineage>
        <taxon>Bacteria</taxon>
        <taxon>Pseudomonadati</taxon>
        <taxon>Planctomycetota</taxon>
        <taxon>Planctomycetia</taxon>
        <taxon>Planctomycetales</taxon>
        <taxon>Planctomycetaceae</taxon>
        <taxon>Gimesia</taxon>
    </lineage>
</organism>
<dbReference type="AlphaFoldDB" id="A0A3D3R302"/>
<evidence type="ECO:0000313" key="2">
    <source>
        <dbReference type="Proteomes" id="UP000263642"/>
    </source>
</evidence>
<sequence length="62" mass="7198">RKLNAEVAAERVTRIDHFIARQIDPEGEFRLKDSSSHYRTLHAARLETLERLWLAQKLGAGR</sequence>
<feature type="non-terminal residue" evidence="1">
    <location>
        <position position="1"/>
    </location>
</feature>
<accession>A0A3D3R302</accession>
<feature type="non-terminal residue" evidence="1">
    <location>
        <position position="62"/>
    </location>
</feature>
<name>A0A3D3R302_9PLAN</name>
<dbReference type="EMBL" id="DQAY01000038">
    <property type="protein sequence ID" value="HCO22588.1"/>
    <property type="molecule type" value="Genomic_DNA"/>
</dbReference>
<reference evidence="1 2" key="1">
    <citation type="journal article" date="2018" name="Nat. Biotechnol.">
        <title>A standardized bacterial taxonomy based on genome phylogeny substantially revises the tree of life.</title>
        <authorList>
            <person name="Parks D.H."/>
            <person name="Chuvochina M."/>
            <person name="Waite D.W."/>
            <person name="Rinke C."/>
            <person name="Skarshewski A."/>
            <person name="Chaumeil P.A."/>
            <person name="Hugenholtz P."/>
        </authorList>
    </citation>
    <scope>NUCLEOTIDE SEQUENCE [LARGE SCALE GENOMIC DNA]</scope>
    <source>
        <strain evidence="1">UBA9375</strain>
    </source>
</reference>
<gene>
    <name evidence="1" type="ORF">DIT97_05815</name>
</gene>
<evidence type="ECO:0000313" key="1">
    <source>
        <dbReference type="EMBL" id="HCO22588.1"/>
    </source>
</evidence>
<comment type="caution">
    <text evidence="1">The sequence shown here is derived from an EMBL/GenBank/DDBJ whole genome shotgun (WGS) entry which is preliminary data.</text>
</comment>
<protein>
    <submittedName>
        <fullName evidence="1">Uncharacterized protein</fullName>
    </submittedName>
</protein>
<dbReference type="Proteomes" id="UP000263642">
    <property type="component" value="Unassembled WGS sequence"/>
</dbReference>
<proteinExistence type="predicted"/>